<keyword evidence="3" id="KW-1185">Reference proteome</keyword>
<organism evidence="2 3">
    <name type="scientific">Brassicogethes aeneus</name>
    <name type="common">Rape pollen beetle</name>
    <name type="synonym">Meligethes aeneus</name>
    <dbReference type="NCBI Taxonomy" id="1431903"/>
    <lineage>
        <taxon>Eukaryota</taxon>
        <taxon>Metazoa</taxon>
        <taxon>Ecdysozoa</taxon>
        <taxon>Arthropoda</taxon>
        <taxon>Hexapoda</taxon>
        <taxon>Insecta</taxon>
        <taxon>Pterygota</taxon>
        <taxon>Neoptera</taxon>
        <taxon>Endopterygota</taxon>
        <taxon>Coleoptera</taxon>
        <taxon>Polyphaga</taxon>
        <taxon>Cucujiformia</taxon>
        <taxon>Nitidulidae</taxon>
        <taxon>Meligethinae</taxon>
        <taxon>Brassicogethes</taxon>
    </lineage>
</organism>
<evidence type="ECO:0000259" key="1">
    <source>
        <dbReference type="Pfam" id="PF10419"/>
    </source>
</evidence>
<dbReference type="AlphaFoldDB" id="A0A9P0FE29"/>
<accession>A0A9P0FE29</accession>
<evidence type="ECO:0000313" key="3">
    <source>
        <dbReference type="Proteomes" id="UP001154078"/>
    </source>
</evidence>
<dbReference type="Pfam" id="PF10419">
    <property type="entry name" value="TFIIIC_sub6"/>
    <property type="match status" value="1"/>
</dbReference>
<sequence>MEEDEIISHILLDFNGKLQPEVFNNKIFIKIINLDKKNPLVQINDLTFKGTFKPCMGTSLFFDEVEDPKTSNDISIKPSPIHLNHIVSQDRILSLKQVKLKKKIEDINEDQAIKLNLKWNYKTLLEKFENGTLDFSLIDARNNFTEDKTINSHVLEITQPESSGEQDSNLDHPNEECLSNVSSNLILNNKYQKLKKLARRPVKRFILPELVTKCEQKYKESYELHNIKCQIQQPANAFFENPLPINEDTLYNAVDIERCILYGIILPSENNPRILTNREKNALLTLDNFDNLSLPARYYVLQLQLQNLEEYAKNAPKEKLNKCDKFGRTPLETLKVYKELVSCLKMLVE</sequence>
<dbReference type="InterPro" id="IPR019481">
    <property type="entry name" value="TFIIIC_triple_barrel"/>
</dbReference>
<dbReference type="OrthoDB" id="1877767at2759"/>
<proteinExistence type="predicted"/>
<dbReference type="GO" id="GO:0000127">
    <property type="term" value="C:transcription factor TFIIIC complex"/>
    <property type="evidence" value="ECO:0007669"/>
    <property type="project" value="TreeGrafter"/>
</dbReference>
<evidence type="ECO:0000313" key="2">
    <source>
        <dbReference type="EMBL" id="CAH0552586.1"/>
    </source>
</evidence>
<reference evidence="2" key="1">
    <citation type="submission" date="2021-12" db="EMBL/GenBank/DDBJ databases">
        <authorList>
            <person name="King R."/>
        </authorList>
    </citation>
    <scope>NUCLEOTIDE SEQUENCE</scope>
</reference>
<dbReference type="EMBL" id="OV121134">
    <property type="protein sequence ID" value="CAH0552586.1"/>
    <property type="molecule type" value="Genomic_DNA"/>
</dbReference>
<dbReference type="InterPro" id="IPR042771">
    <property type="entry name" value="GTF3C6-like"/>
</dbReference>
<dbReference type="PANTHER" id="PTHR21860">
    <property type="entry name" value="TRANSCRIPTION INITIATION FACTOR IIIC TFIIIC , POLYPEPTIDE 6-RELATED"/>
    <property type="match status" value="1"/>
</dbReference>
<gene>
    <name evidence="2" type="ORF">MELIAE_LOCUS4776</name>
</gene>
<dbReference type="Gene3D" id="2.60.40.4370">
    <property type="match status" value="1"/>
</dbReference>
<dbReference type="Proteomes" id="UP001154078">
    <property type="component" value="Chromosome 3"/>
</dbReference>
<dbReference type="GO" id="GO:0006383">
    <property type="term" value="P:transcription by RNA polymerase III"/>
    <property type="evidence" value="ECO:0007669"/>
    <property type="project" value="InterPro"/>
</dbReference>
<name>A0A9P0FE29_BRAAE</name>
<feature type="domain" description="Transcription factor TFIIIC triple barrel" evidence="1">
    <location>
        <begin position="9"/>
        <end position="101"/>
    </location>
</feature>
<protein>
    <recommendedName>
        <fullName evidence="1">Transcription factor TFIIIC triple barrel domain-containing protein</fullName>
    </recommendedName>
</protein>
<dbReference type="PANTHER" id="PTHR21860:SF2">
    <property type="entry name" value="GENERAL TRANSCRIPTION FACTOR 3C POLYPEPTIDE 6"/>
    <property type="match status" value="1"/>
</dbReference>